<dbReference type="GO" id="GO:0046872">
    <property type="term" value="F:metal ion binding"/>
    <property type="evidence" value="ECO:0007669"/>
    <property type="project" value="UniProtKB-KW"/>
</dbReference>
<comment type="caution">
    <text evidence="8">The sequence shown here is derived from an EMBL/GenBank/DDBJ whole genome shotgun (WGS) entry which is preliminary data.</text>
</comment>
<dbReference type="SUPFAM" id="SSF48239">
    <property type="entry name" value="Terpenoid cyclases/Protein prenyltransferases"/>
    <property type="match status" value="1"/>
</dbReference>
<dbReference type="AlphaFoldDB" id="A0ABC8IXE5"/>
<keyword evidence="1" id="KW-0479">Metal-binding</keyword>
<dbReference type="GO" id="GO:0016829">
    <property type="term" value="F:lyase activity"/>
    <property type="evidence" value="ECO:0007669"/>
    <property type="project" value="UniProtKB-KW"/>
</dbReference>
<evidence type="ECO:0000256" key="2">
    <source>
        <dbReference type="ARBA" id="ARBA00022842"/>
    </source>
</evidence>
<dbReference type="FunFam" id="1.50.10.130:FF:000001">
    <property type="entry name" value="Isoprene synthase, chloroplastic"/>
    <property type="match status" value="1"/>
</dbReference>
<dbReference type="Pfam" id="PF01397">
    <property type="entry name" value="Terpene_synth"/>
    <property type="match status" value="1"/>
</dbReference>
<dbReference type="InterPro" id="IPR005630">
    <property type="entry name" value="Terpene_synthase_metal-bd"/>
</dbReference>
<dbReference type="Gene3D" id="1.10.600.10">
    <property type="entry name" value="Farnesyl Diphosphate Synthase"/>
    <property type="match status" value="1"/>
</dbReference>
<accession>A0ABC8IXE5</accession>
<evidence type="ECO:0000256" key="1">
    <source>
        <dbReference type="ARBA" id="ARBA00022723"/>
    </source>
</evidence>
<evidence type="ECO:0000259" key="6">
    <source>
        <dbReference type="Pfam" id="PF01397"/>
    </source>
</evidence>
<evidence type="ECO:0000256" key="3">
    <source>
        <dbReference type="ARBA" id="ARBA00023211"/>
    </source>
</evidence>
<dbReference type="PANTHER" id="PTHR31225">
    <property type="entry name" value="OS04G0344100 PROTEIN-RELATED"/>
    <property type="match status" value="1"/>
</dbReference>
<dbReference type="PANTHER" id="PTHR31225:SF242">
    <property type="entry name" value="TERPENOID SYNTHASE 9"/>
    <property type="match status" value="1"/>
</dbReference>
<dbReference type="Pfam" id="PF03936">
    <property type="entry name" value="Terpene_synth_C"/>
    <property type="match status" value="1"/>
</dbReference>
<reference evidence="8 9" key="1">
    <citation type="submission" date="2022-03" db="EMBL/GenBank/DDBJ databases">
        <authorList>
            <person name="Macdonald S."/>
            <person name="Ahmed S."/>
            <person name="Newling K."/>
        </authorList>
    </citation>
    <scope>NUCLEOTIDE SEQUENCE [LARGE SCALE GENOMIC DNA]</scope>
</reference>
<name>A0ABC8IXE5_ERUVS</name>
<evidence type="ECO:0000256" key="4">
    <source>
        <dbReference type="ARBA" id="ARBA00023239"/>
    </source>
</evidence>
<sequence length="330" mass="38060">METETTFGHESLSFKKLSHTQWTDYFLSVPISASGLDVITREIDILKPEVRDLISSQGDDETLKKKVLLIQLLLSLGLAFHFENEIKNILIHAFQRIEDIIGNEMNLSTVSNMFRVFRTYGHNIPSNVFNRFAKDDGKFGESIMGDTIGILSLYEAAHFGTTTDDIFEEALKFTSSYLESLLEGGTCLPHVSKLIRNTLYLPQRWNMEALVAREYISFYEQEEDHDKMLLKLAKLSFKLLQMNYIKELQTFITWWTELGVTSKMPSQFREQIVEAWLAGLIMYFEPQYSGGRVIAAKFNYLLTILDDACDDYFSIPEITTLVDCVERYTH</sequence>
<keyword evidence="9" id="KW-1185">Reference proteome</keyword>
<dbReference type="SUPFAM" id="SSF48576">
    <property type="entry name" value="Terpenoid synthases"/>
    <property type="match status" value="1"/>
</dbReference>
<feature type="domain" description="Terpene synthase N-terminal" evidence="6">
    <location>
        <begin position="21"/>
        <end position="199"/>
    </location>
</feature>
<evidence type="ECO:0000256" key="5">
    <source>
        <dbReference type="ARBA" id="ARBA00038405"/>
    </source>
</evidence>
<dbReference type="GO" id="GO:0006721">
    <property type="term" value="P:terpenoid metabolic process"/>
    <property type="evidence" value="ECO:0007669"/>
    <property type="project" value="UniProtKB-ARBA"/>
</dbReference>
<evidence type="ECO:0000313" key="9">
    <source>
        <dbReference type="Proteomes" id="UP001642260"/>
    </source>
</evidence>
<dbReference type="InterPro" id="IPR001906">
    <property type="entry name" value="Terpene_synth_N"/>
</dbReference>
<dbReference type="EMBL" id="CAKOAT010031114">
    <property type="protein sequence ID" value="CAH8285692.1"/>
    <property type="molecule type" value="Genomic_DNA"/>
</dbReference>
<evidence type="ECO:0000259" key="7">
    <source>
        <dbReference type="Pfam" id="PF03936"/>
    </source>
</evidence>
<feature type="domain" description="Terpene synthase metal-binding" evidence="7">
    <location>
        <begin position="257"/>
        <end position="328"/>
    </location>
</feature>
<keyword evidence="3" id="KW-0464">Manganese</keyword>
<dbReference type="InterPro" id="IPR036965">
    <property type="entry name" value="Terpene_synth_N_sf"/>
</dbReference>
<dbReference type="InterPro" id="IPR008930">
    <property type="entry name" value="Terpenoid_cyclase/PrenylTrfase"/>
</dbReference>
<dbReference type="Proteomes" id="UP001642260">
    <property type="component" value="Unassembled WGS sequence"/>
</dbReference>
<comment type="similarity">
    <text evidence="5">Belongs to the terpene synthase family. Tpsa subfamily.</text>
</comment>
<dbReference type="InterPro" id="IPR050148">
    <property type="entry name" value="Terpene_synthase-like"/>
</dbReference>
<dbReference type="GO" id="GO:0008299">
    <property type="term" value="P:isoprenoid biosynthetic process"/>
    <property type="evidence" value="ECO:0007669"/>
    <property type="project" value="UniProtKB-ARBA"/>
</dbReference>
<dbReference type="InterPro" id="IPR008949">
    <property type="entry name" value="Isoprenoid_synthase_dom_sf"/>
</dbReference>
<protein>
    <submittedName>
        <fullName evidence="8">Uncharacterized protein</fullName>
    </submittedName>
</protein>
<keyword evidence="2" id="KW-0460">Magnesium</keyword>
<dbReference type="Gene3D" id="1.50.10.130">
    <property type="entry name" value="Terpene synthase, N-terminal domain"/>
    <property type="match status" value="1"/>
</dbReference>
<gene>
    <name evidence="8" type="ORF">ERUC_LOCUS917</name>
</gene>
<proteinExistence type="inferred from homology"/>
<keyword evidence="4" id="KW-0456">Lyase</keyword>
<organism evidence="8 9">
    <name type="scientific">Eruca vesicaria subsp. sativa</name>
    <name type="common">Garden rocket</name>
    <name type="synonym">Eruca sativa</name>
    <dbReference type="NCBI Taxonomy" id="29727"/>
    <lineage>
        <taxon>Eukaryota</taxon>
        <taxon>Viridiplantae</taxon>
        <taxon>Streptophyta</taxon>
        <taxon>Embryophyta</taxon>
        <taxon>Tracheophyta</taxon>
        <taxon>Spermatophyta</taxon>
        <taxon>Magnoliopsida</taxon>
        <taxon>eudicotyledons</taxon>
        <taxon>Gunneridae</taxon>
        <taxon>Pentapetalae</taxon>
        <taxon>rosids</taxon>
        <taxon>malvids</taxon>
        <taxon>Brassicales</taxon>
        <taxon>Brassicaceae</taxon>
        <taxon>Brassiceae</taxon>
        <taxon>Eruca</taxon>
    </lineage>
</organism>
<evidence type="ECO:0000313" key="8">
    <source>
        <dbReference type="EMBL" id="CAH8285692.1"/>
    </source>
</evidence>